<protein>
    <submittedName>
        <fullName evidence="9">Phosphopantetheine--protein transferase domain containing</fullName>
    </submittedName>
</protein>
<keyword evidence="3" id="KW-0540">Nuclease</keyword>
<evidence type="ECO:0000256" key="3">
    <source>
        <dbReference type="ARBA" id="ARBA00022722"/>
    </source>
</evidence>
<feature type="compositionally biased region" description="Basic and acidic residues" evidence="8">
    <location>
        <begin position="254"/>
        <end position="265"/>
    </location>
</feature>
<dbReference type="Proteomes" id="UP000221165">
    <property type="component" value="Unassembled WGS sequence"/>
</dbReference>
<feature type="non-terminal residue" evidence="9">
    <location>
        <position position="662"/>
    </location>
</feature>
<dbReference type="GO" id="GO:0004222">
    <property type="term" value="F:metalloendopeptidase activity"/>
    <property type="evidence" value="ECO:0007669"/>
    <property type="project" value="InterPro"/>
</dbReference>
<feature type="compositionally biased region" description="Basic and acidic residues" evidence="8">
    <location>
        <begin position="587"/>
        <end position="614"/>
    </location>
</feature>
<evidence type="ECO:0000313" key="10">
    <source>
        <dbReference type="Proteomes" id="UP000221165"/>
    </source>
</evidence>
<keyword evidence="9" id="KW-0808">Transferase</keyword>
<feature type="compositionally biased region" description="Basic and acidic residues" evidence="8">
    <location>
        <begin position="102"/>
        <end position="113"/>
    </location>
</feature>
<dbReference type="GO" id="GO:0004519">
    <property type="term" value="F:endonuclease activity"/>
    <property type="evidence" value="ECO:0007669"/>
    <property type="project" value="UniProtKB-KW"/>
</dbReference>
<dbReference type="GO" id="GO:0046872">
    <property type="term" value="F:metal ion binding"/>
    <property type="evidence" value="ECO:0007669"/>
    <property type="project" value="UniProtKB-KW"/>
</dbReference>
<dbReference type="OrthoDB" id="348801at2759"/>
<dbReference type="InterPro" id="IPR023091">
    <property type="entry name" value="MetalPrtase_cat_dom_sf_prd"/>
</dbReference>
<evidence type="ECO:0000256" key="5">
    <source>
        <dbReference type="ARBA" id="ARBA00022759"/>
    </source>
</evidence>
<name>A0A2C6KME3_9APIC</name>
<dbReference type="GO" id="GO:0016740">
    <property type="term" value="F:transferase activity"/>
    <property type="evidence" value="ECO:0007669"/>
    <property type="project" value="UniProtKB-KW"/>
</dbReference>
<feature type="compositionally biased region" description="Basic and acidic residues" evidence="8">
    <location>
        <begin position="293"/>
        <end position="311"/>
    </location>
</feature>
<evidence type="ECO:0000256" key="8">
    <source>
        <dbReference type="SAM" id="MobiDB-lite"/>
    </source>
</evidence>
<keyword evidence="6" id="KW-0378">Hydrolase</keyword>
<organism evidence="9 10">
    <name type="scientific">Cystoisospora suis</name>
    <dbReference type="NCBI Taxonomy" id="483139"/>
    <lineage>
        <taxon>Eukaryota</taxon>
        <taxon>Sar</taxon>
        <taxon>Alveolata</taxon>
        <taxon>Apicomplexa</taxon>
        <taxon>Conoidasida</taxon>
        <taxon>Coccidia</taxon>
        <taxon>Eucoccidiorida</taxon>
        <taxon>Eimeriorina</taxon>
        <taxon>Sarcocystidae</taxon>
        <taxon>Cystoisospora</taxon>
    </lineage>
</organism>
<evidence type="ECO:0000256" key="2">
    <source>
        <dbReference type="ARBA" id="ARBA00010875"/>
    </source>
</evidence>
<dbReference type="GeneID" id="94431964"/>
<evidence type="ECO:0000313" key="9">
    <source>
        <dbReference type="EMBL" id="PHJ17553.1"/>
    </source>
</evidence>
<feature type="compositionally biased region" description="Basic and acidic residues" evidence="8">
    <location>
        <begin position="367"/>
        <end position="377"/>
    </location>
</feature>
<comment type="caution">
    <text evidence="9">The sequence shown here is derived from an EMBL/GenBank/DDBJ whole genome shotgun (WGS) entry which is preliminary data.</text>
</comment>
<keyword evidence="4" id="KW-0479">Metal-binding</keyword>
<evidence type="ECO:0000256" key="7">
    <source>
        <dbReference type="ARBA" id="ARBA00022833"/>
    </source>
</evidence>
<dbReference type="Pfam" id="PF02130">
    <property type="entry name" value="YbeY"/>
    <property type="match status" value="1"/>
</dbReference>
<dbReference type="GO" id="GO:0006364">
    <property type="term" value="P:rRNA processing"/>
    <property type="evidence" value="ECO:0007669"/>
    <property type="project" value="InterPro"/>
</dbReference>
<feature type="non-terminal residue" evidence="9">
    <location>
        <position position="1"/>
    </location>
</feature>
<evidence type="ECO:0000256" key="1">
    <source>
        <dbReference type="ARBA" id="ARBA00001947"/>
    </source>
</evidence>
<feature type="region of interest" description="Disordered" evidence="8">
    <location>
        <begin position="102"/>
        <end position="145"/>
    </location>
</feature>
<keyword evidence="7" id="KW-0862">Zinc</keyword>
<feature type="region of interest" description="Disordered" evidence="8">
    <location>
        <begin position="568"/>
        <end position="639"/>
    </location>
</feature>
<dbReference type="VEuPathDB" id="ToxoDB:CSUI_008626"/>
<dbReference type="InterPro" id="IPR002036">
    <property type="entry name" value="YbeY"/>
</dbReference>
<feature type="compositionally biased region" description="Basic and acidic residues" evidence="8">
    <location>
        <begin position="431"/>
        <end position="485"/>
    </location>
</feature>
<feature type="compositionally biased region" description="Basic residues" evidence="8">
    <location>
        <begin position="243"/>
        <end position="253"/>
    </location>
</feature>
<feature type="compositionally biased region" description="Low complexity" evidence="8">
    <location>
        <begin position="267"/>
        <end position="286"/>
    </location>
</feature>
<feature type="compositionally biased region" description="Basic residues" evidence="8">
    <location>
        <begin position="182"/>
        <end position="193"/>
    </location>
</feature>
<feature type="compositionally biased region" description="Basic and acidic residues" evidence="8">
    <location>
        <begin position="224"/>
        <end position="242"/>
    </location>
</feature>
<feature type="compositionally biased region" description="Basic residues" evidence="8">
    <location>
        <begin position="416"/>
        <end position="430"/>
    </location>
</feature>
<comment type="cofactor">
    <cofactor evidence="1">
        <name>Zn(2+)</name>
        <dbReference type="ChEBI" id="CHEBI:29105"/>
    </cofactor>
</comment>
<accession>A0A2C6KME3</accession>
<feature type="compositionally biased region" description="Low complexity" evidence="8">
    <location>
        <begin position="568"/>
        <end position="580"/>
    </location>
</feature>
<comment type="similarity">
    <text evidence="2">Belongs to the endoribonuclease YbeY family.</text>
</comment>
<reference evidence="9 10" key="1">
    <citation type="journal article" date="2017" name="Int. J. Parasitol.">
        <title>The genome of the protozoan parasite Cystoisospora suis and a reverse vaccinology approach to identify vaccine candidates.</title>
        <authorList>
            <person name="Palmieri N."/>
            <person name="Shrestha A."/>
            <person name="Ruttkowski B."/>
            <person name="Beck T."/>
            <person name="Vogl C."/>
            <person name="Tomley F."/>
            <person name="Blake D.P."/>
            <person name="Joachim A."/>
        </authorList>
    </citation>
    <scope>NUCLEOTIDE SEQUENCE [LARGE SCALE GENOMIC DNA]</scope>
    <source>
        <strain evidence="9 10">Wien I</strain>
    </source>
</reference>
<proteinExistence type="inferred from homology"/>
<gene>
    <name evidence="9" type="ORF">CSUI_008626</name>
</gene>
<dbReference type="RefSeq" id="XP_067919272.1">
    <property type="nucleotide sequence ID" value="XM_068068753.1"/>
</dbReference>
<feature type="region of interest" description="Disordered" evidence="8">
    <location>
        <begin position="181"/>
        <end position="489"/>
    </location>
</feature>
<feature type="compositionally biased region" description="Low complexity" evidence="8">
    <location>
        <begin position="334"/>
        <end position="353"/>
    </location>
</feature>
<feature type="compositionally biased region" description="Basic and acidic residues" evidence="8">
    <location>
        <begin position="395"/>
        <end position="415"/>
    </location>
</feature>
<keyword evidence="10" id="KW-1185">Reference proteome</keyword>
<feature type="compositionally biased region" description="Acidic residues" evidence="8">
    <location>
        <begin position="378"/>
        <end position="394"/>
    </location>
</feature>
<dbReference type="Gene3D" id="3.40.390.30">
    <property type="entry name" value="Metalloproteases ('zincins'), catalytic domain"/>
    <property type="match status" value="1"/>
</dbReference>
<keyword evidence="5" id="KW-0255">Endonuclease</keyword>
<sequence>FSQRYSHRISSFPRSASPSSFILSSSSSCLSFTHDSLIHRRPFSSSFCSPHSLSSSLSSFLLSSFSPLPLSSSSLCLRSSRGRFSIRKDALRDFLRSLSVRDASENPMKGEKDRRKKKKRPKEQEEEDFLSLSPSSKHKHSRLVSQSSLPDPLLLLPQLSLSPSSSESVCDGGVPMIDRCREKKKRKIAKKTGRNAILKSRNRERGDANEEEEENDGLLSLDSYLDRLQREEDRREIEDRERRRLGRPSRRRRPADEHVLSDRLKTPSSLFLHPSFSSSSSSLSSSVKGKRTRGIEGEEERNAPHLETVRENEEEEEGLSPWRRKRRKEGERIFSSSSSSPLLSPLDLSPFFLSEKRQHADGSAGMENKRRNLRPEEKEESFDEDDKEEEEEKREEDRWRAKDTKKRGEEEEERKTRKIRASSQGGRRRRREEGREIYRKKTSENPKNEEDGRRNEEVYQEEREKEEELERRRRERGGVEGERGENMILERGVGEDFPLDRGLLARQAQEILQILGLSEFTVSIHLVTPEEMRSLNEESRQISESTDVLSFPSRSSVAYKRLRQYLLSSSSSSSPSSSSSAYSEETLGEKRHFSGSLHEKNGEEREKKQRNQWKEEEEEEREKKKKKEDEERGGKSRWSGSWRSIRLRNVSDMNLGQIYFCP</sequence>
<evidence type="ECO:0000256" key="6">
    <source>
        <dbReference type="ARBA" id="ARBA00022801"/>
    </source>
</evidence>
<dbReference type="EMBL" id="MIGC01004889">
    <property type="protein sequence ID" value="PHJ17553.1"/>
    <property type="molecule type" value="Genomic_DNA"/>
</dbReference>
<dbReference type="SUPFAM" id="SSF55486">
    <property type="entry name" value="Metalloproteases ('zincins'), catalytic domain"/>
    <property type="match status" value="1"/>
</dbReference>
<dbReference type="AlphaFoldDB" id="A0A2C6KME3"/>
<evidence type="ECO:0000256" key="4">
    <source>
        <dbReference type="ARBA" id="ARBA00022723"/>
    </source>
</evidence>